<dbReference type="PROSITE" id="PS51253">
    <property type="entry name" value="HTH_CENPB"/>
    <property type="match status" value="1"/>
</dbReference>
<dbReference type="Pfam" id="PF03221">
    <property type="entry name" value="HTH_Tnp_Tc5"/>
    <property type="match status" value="1"/>
</dbReference>
<dbReference type="InterPro" id="IPR050863">
    <property type="entry name" value="CenT-Element_Derived"/>
</dbReference>
<evidence type="ECO:0000313" key="4">
    <source>
        <dbReference type="RefSeq" id="XP_070488533.1"/>
    </source>
</evidence>
<proteinExistence type="predicted"/>
<dbReference type="Gene3D" id="1.10.10.60">
    <property type="entry name" value="Homeodomain-like"/>
    <property type="match status" value="1"/>
</dbReference>
<name>A0ABM4QGH1_EQUPR</name>
<evidence type="ECO:0000256" key="1">
    <source>
        <dbReference type="ARBA" id="ARBA00023125"/>
    </source>
</evidence>
<gene>
    <name evidence="4" type="primary">LOC139085362</name>
</gene>
<dbReference type="InterPro" id="IPR009057">
    <property type="entry name" value="Homeodomain-like_sf"/>
</dbReference>
<feature type="domain" description="HTH CENPB-type" evidence="2">
    <location>
        <begin position="38"/>
        <end position="116"/>
    </location>
</feature>
<evidence type="ECO:0000313" key="3">
    <source>
        <dbReference type="Proteomes" id="UP001652662"/>
    </source>
</evidence>
<sequence length="174" mass="19339">MVITHKSGKSLSTIATILSNKNKVTEAVKRSASLKATRPIKIQEGLLSDVEKLLMTWIQDQTQKCSPLSTVMITAKAKSSFAILKEKAVPTHKVKCTASFEWFKRFKNCYSLHNVKVSGESAHADVKAAEEFLETLDKLIAEENYLPEQILSMDVPPCSGNEFPKELSSIQRPS</sequence>
<keyword evidence="3" id="KW-1185">Reference proteome</keyword>
<protein>
    <submittedName>
        <fullName evidence="4">Tigger transposable element-derived protein 1-like</fullName>
    </submittedName>
</protein>
<dbReference type="Proteomes" id="UP001652662">
    <property type="component" value="Chromosome 8"/>
</dbReference>
<organism evidence="3 4">
    <name type="scientific">Equus przewalskii</name>
    <name type="common">Przewalski's horse</name>
    <name type="synonym">Equus caballus przewalskii</name>
    <dbReference type="NCBI Taxonomy" id="9798"/>
    <lineage>
        <taxon>Eukaryota</taxon>
        <taxon>Metazoa</taxon>
        <taxon>Chordata</taxon>
        <taxon>Craniata</taxon>
        <taxon>Vertebrata</taxon>
        <taxon>Euteleostomi</taxon>
        <taxon>Mammalia</taxon>
        <taxon>Eutheria</taxon>
        <taxon>Laurasiatheria</taxon>
        <taxon>Perissodactyla</taxon>
        <taxon>Equidae</taxon>
        <taxon>Equus</taxon>
    </lineage>
</organism>
<dbReference type="GeneID" id="139085362"/>
<dbReference type="RefSeq" id="XP_070488533.1">
    <property type="nucleotide sequence ID" value="XM_070632432.1"/>
</dbReference>
<evidence type="ECO:0000259" key="2">
    <source>
        <dbReference type="PROSITE" id="PS51253"/>
    </source>
</evidence>
<dbReference type="InterPro" id="IPR006600">
    <property type="entry name" value="HTH_CenpB_DNA-bd_dom"/>
</dbReference>
<dbReference type="SUPFAM" id="SSF46689">
    <property type="entry name" value="Homeodomain-like"/>
    <property type="match status" value="1"/>
</dbReference>
<dbReference type="PANTHER" id="PTHR19303:SF26">
    <property type="entry name" value="TIGGER TRANSPOSABLE ELEMENT-DERIVED PROTEIN 1"/>
    <property type="match status" value="1"/>
</dbReference>
<reference evidence="4" key="1">
    <citation type="submission" date="2025-08" db="UniProtKB">
        <authorList>
            <consortium name="RefSeq"/>
        </authorList>
    </citation>
    <scope>IDENTIFICATION</scope>
    <source>
        <tissue evidence="4">Blood</tissue>
    </source>
</reference>
<dbReference type="PANTHER" id="PTHR19303">
    <property type="entry name" value="TRANSPOSON"/>
    <property type="match status" value="1"/>
</dbReference>
<accession>A0ABM4QGH1</accession>
<keyword evidence="1" id="KW-0238">DNA-binding</keyword>